<name>A0A916TH74_9HYPH</name>
<feature type="domain" description="Response regulatory" evidence="5">
    <location>
        <begin position="15"/>
        <end position="134"/>
    </location>
</feature>
<dbReference type="SUPFAM" id="SSF52172">
    <property type="entry name" value="CheY-like"/>
    <property type="match status" value="1"/>
</dbReference>
<dbReference type="InterPro" id="IPR011006">
    <property type="entry name" value="CheY-like_superfamily"/>
</dbReference>
<keyword evidence="2" id="KW-0805">Transcription regulation</keyword>
<protein>
    <recommendedName>
        <fullName evidence="5">Response regulatory domain-containing protein</fullName>
    </recommendedName>
</protein>
<evidence type="ECO:0000313" key="7">
    <source>
        <dbReference type="Proteomes" id="UP000605148"/>
    </source>
</evidence>
<evidence type="ECO:0000313" key="6">
    <source>
        <dbReference type="EMBL" id="GGB43595.1"/>
    </source>
</evidence>
<dbReference type="InterPro" id="IPR050595">
    <property type="entry name" value="Bact_response_regulator"/>
</dbReference>
<evidence type="ECO:0000256" key="1">
    <source>
        <dbReference type="ARBA" id="ARBA00022553"/>
    </source>
</evidence>
<reference evidence="6" key="1">
    <citation type="journal article" date="2014" name="Int. J. Syst. Evol. Microbiol.">
        <title>Complete genome sequence of Corynebacterium casei LMG S-19264T (=DSM 44701T), isolated from a smear-ripened cheese.</title>
        <authorList>
            <consortium name="US DOE Joint Genome Institute (JGI-PGF)"/>
            <person name="Walter F."/>
            <person name="Albersmeier A."/>
            <person name="Kalinowski J."/>
            <person name="Ruckert C."/>
        </authorList>
    </citation>
    <scope>NUCLEOTIDE SEQUENCE</scope>
    <source>
        <strain evidence="6">CGMCC 1.12426</strain>
    </source>
</reference>
<evidence type="ECO:0000256" key="4">
    <source>
        <dbReference type="PROSITE-ProRule" id="PRU00169"/>
    </source>
</evidence>
<dbReference type="EMBL" id="BMFA01000003">
    <property type="protein sequence ID" value="GGB43595.1"/>
    <property type="molecule type" value="Genomic_DNA"/>
</dbReference>
<dbReference type="RefSeq" id="WP_150495208.1">
    <property type="nucleotide sequence ID" value="NZ_BMFA01000003.1"/>
</dbReference>
<dbReference type="Pfam" id="PF00072">
    <property type="entry name" value="Response_reg"/>
    <property type="match status" value="1"/>
</dbReference>
<dbReference type="CDD" id="cd00156">
    <property type="entry name" value="REC"/>
    <property type="match status" value="1"/>
</dbReference>
<dbReference type="Gene3D" id="3.40.50.2300">
    <property type="match status" value="1"/>
</dbReference>
<dbReference type="SMART" id="SM00448">
    <property type="entry name" value="REC"/>
    <property type="match status" value="1"/>
</dbReference>
<accession>A0A916TH74</accession>
<evidence type="ECO:0000259" key="5">
    <source>
        <dbReference type="PROSITE" id="PS50110"/>
    </source>
</evidence>
<evidence type="ECO:0000256" key="2">
    <source>
        <dbReference type="ARBA" id="ARBA00023015"/>
    </source>
</evidence>
<sequence>MKHHAAFGLGVEDLDIVVVDDSKPMQTLIRSILLSFRVARVRAFDSVDEALQSMMAEPPNVILTDWRMGPTSGYQFLRLIRHRHMEPLCYVPLMFITAHGTRALVNKALRAGAHHLLVKPLSPSTLYSRLRWLVQDARQMILEHSGFYNVSGINEAMNAQAEKLQSLHQARVHTLANGEQFDEVRSRLANAMLSGRTIRASMRPLPKPPVTKDDAAGQVVLAHGGGRVRRPVFAAVNSKAKN</sequence>
<dbReference type="PROSITE" id="PS50110">
    <property type="entry name" value="RESPONSE_REGULATORY"/>
    <property type="match status" value="1"/>
</dbReference>
<dbReference type="PANTHER" id="PTHR44591:SF3">
    <property type="entry name" value="RESPONSE REGULATORY DOMAIN-CONTAINING PROTEIN"/>
    <property type="match status" value="1"/>
</dbReference>
<dbReference type="OrthoDB" id="8447276at2"/>
<dbReference type="AlphaFoldDB" id="A0A916TH74"/>
<organism evidence="6 7">
    <name type="scientific">Roseibium aquae</name>
    <dbReference type="NCBI Taxonomy" id="1323746"/>
    <lineage>
        <taxon>Bacteria</taxon>
        <taxon>Pseudomonadati</taxon>
        <taxon>Pseudomonadota</taxon>
        <taxon>Alphaproteobacteria</taxon>
        <taxon>Hyphomicrobiales</taxon>
        <taxon>Stappiaceae</taxon>
        <taxon>Roseibium</taxon>
    </lineage>
</organism>
<proteinExistence type="predicted"/>
<dbReference type="GO" id="GO:0000160">
    <property type="term" value="P:phosphorelay signal transduction system"/>
    <property type="evidence" value="ECO:0007669"/>
    <property type="project" value="InterPro"/>
</dbReference>
<dbReference type="Proteomes" id="UP000605148">
    <property type="component" value="Unassembled WGS sequence"/>
</dbReference>
<reference evidence="6" key="2">
    <citation type="submission" date="2020-09" db="EMBL/GenBank/DDBJ databases">
        <authorList>
            <person name="Sun Q."/>
            <person name="Zhou Y."/>
        </authorList>
    </citation>
    <scope>NUCLEOTIDE SEQUENCE</scope>
    <source>
        <strain evidence="6">CGMCC 1.12426</strain>
    </source>
</reference>
<evidence type="ECO:0000256" key="3">
    <source>
        <dbReference type="ARBA" id="ARBA00023163"/>
    </source>
</evidence>
<comment type="caution">
    <text evidence="6">The sequence shown here is derived from an EMBL/GenBank/DDBJ whole genome shotgun (WGS) entry which is preliminary data.</text>
</comment>
<keyword evidence="7" id="KW-1185">Reference proteome</keyword>
<gene>
    <name evidence="6" type="ORF">GCM10011316_14510</name>
</gene>
<feature type="modified residue" description="4-aspartylphosphate" evidence="4">
    <location>
        <position position="65"/>
    </location>
</feature>
<dbReference type="InterPro" id="IPR001789">
    <property type="entry name" value="Sig_transdc_resp-reg_receiver"/>
</dbReference>
<keyword evidence="1 4" id="KW-0597">Phosphoprotein</keyword>
<dbReference type="PANTHER" id="PTHR44591">
    <property type="entry name" value="STRESS RESPONSE REGULATOR PROTEIN 1"/>
    <property type="match status" value="1"/>
</dbReference>
<keyword evidence="3" id="KW-0804">Transcription</keyword>